<dbReference type="InterPro" id="IPR014729">
    <property type="entry name" value="Rossmann-like_a/b/a_fold"/>
</dbReference>
<dbReference type="Proteomes" id="UP000253606">
    <property type="component" value="Chromosome"/>
</dbReference>
<proteinExistence type="predicted"/>
<protein>
    <recommendedName>
        <fullName evidence="2">Cryptochrome/DNA photolyase FAD-binding domain-containing protein</fullName>
    </recommendedName>
</protein>
<evidence type="ECO:0000256" key="1">
    <source>
        <dbReference type="SAM" id="MobiDB-lite"/>
    </source>
</evidence>
<evidence type="ECO:0000259" key="2">
    <source>
        <dbReference type="Pfam" id="PF03441"/>
    </source>
</evidence>
<dbReference type="Gene3D" id="3.40.50.620">
    <property type="entry name" value="HUPs"/>
    <property type="match status" value="1"/>
</dbReference>
<dbReference type="PANTHER" id="PTHR38657:SF1">
    <property type="entry name" value="SLR1343 PROTEIN"/>
    <property type="match status" value="1"/>
</dbReference>
<dbReference type="SUPFAM" id="SSF48173">
    <property type="entry name" value="Cryptochrome/photolyase FAD-binding domain"/>
    <property type="match status" value="1"/>
</dbReference>
<dbReference type="OrthoDB" id="5288100at2"/>
<accession>A0A2Z5FX54</accession>
<reference evidence="3 4" key="1">
    <citation type="journal article" date="2018" name="Front. Microbiol.">
        <title>Hydrolytic Capabilities as a Key to Environmental Success: Chitinolytic and Cellulolytic Acidobacteria From Acidic Sub-arctic Soils and Boreal Peatlands.</title>
        <authorList>
            <person name="Belova S.E."/>
            <person name="Ravin N.V."/>
            <person name="Pankratov T.A."/>
            <person name="Rakitin A.L."/>
            <person name="Ivanova A.A."/>
            <person name="Beletsky A.V."/>
            <person name="Mardanov A.V."/>
            <person name="Sinninghe Damste J.S."/>
            <person name="Dedysh S.N."/>
        </authorList>
    </citation>
    <scope>NUCLEOTIDE SEQUENCE [LARGE SCALE GENOMIC DNA]</scope>
    <source>
        <strain evidence="3 4">SBC82</strain>
    </source>
</reference>
<feature type="region of interest" description="Disordered" evidence="1">
    <location>
        <begin position="190"/>
        <end position="214"/>
    </location>
</feature>
<dbReference type="Gene3D" id="1.10.579.10">
    <property type="entry name" value="DNA Cyclobutane Dipyrimidine Photolyase, subunit A, domain 3"/>
    <property type="match status" value="1"/>
</dbReference>
<dbReference type="InterPro" id="IPR036134">
    <property type="entry name" value="Crypto/Photolyase_FAD-like_sf"/>
</dbReference>
<dbReference type="InterPro" id="IPR052551">
    <property type="entry name" value="UV-DNA_repair_photolyase"/>
</dbReference>
<keyword evidence="4" id="KW-1185">Reference proteome</keyword>
<feature type="compositionally biased region" description="Polar residues" evidence="1">
    <location>
        <begin position="548"/>
        <end position="559"/>
    </location>
</feature>
<dbReference type="Pfam" id="PF03441">
    <property type="entry name" value="FAD_binding_7"/>
    <property type="match status" value="1"/>
</dbReference>
<sequence>MDVFQKQIQAASPSKKDAAKRSWIYVPYDRLTDRTGPLHEQQPQATGIVMMEALEKAHRRPYHKKKLALLISNQRHFALEQAARGVKVIYMFTKGIFADGLLDAQKTFELAEMTTMKPAERELRLDLEEARRRGVRLKIVEDTTWLSTEADFDGVYAKETTSYVMDRFYRFLRKKREVLMENGEPSGGRFSYDADNRKPYRGQPRVPTRPEFPPDEITREVMMTVEREFPNHFGTLEGFDLPVTAEQCRHSWHFALQHLLPFFGPYEDAMATAETDLFHSKISALLNLSRILPGDVVDDVENAYHAGLIPLASAEGFIRQVLGWREFMRHVHRRTDGYRNIAAPRQKGQSVATDSYAGATPSALDARLPLPAAYWGAKSGMNCLDTVIEQVIREGWSHHITRLMVLSNLATLCGYSPRELADWFWIAYIDAYDWVVETNVLGMGTYGDGGVTATKPYVSGAAYIDRMSDYCKGCAFDPRKASGEGSCPFTALYWTFLERNSERLSGNIRLAMPYATLRKKSALERRQLRARAEQAIQELGSARYPESAESNTEPESSGG</sequence>
<dbReference type="EMBL" id="CP030840">
    <property type="protein sequence ID" value="AXC11479.1"/>
    <property type="molecule type" value="Genomic_DNA"/>
</dbReference>
<dbReference type="InterPro" id="IPR005101">
    <property type="entry name" value="Cryptochr/Photolyase_FAD-bd"/>
</dbReference>
<dbReference type="PANTHER" id="PTHR38657">
    <property type="entry name" value="SLR1343 PROTEIN"/>
    <property type="match status" value="1"/>
</dbReference>
<dbReference type="Gene3D" id="1.10.10.1710">
    <property type="entry name" value="Deoxyribodipyrimidine photolyase-related"/>
    <property type="match status" value="1"/>
</dbReference>
<dbReference type="KEGG" id="abas:ACPOL_2155"/>
<dbReference type="InterPro" id="IPR007357">
    <property type="entry name" value="PhrB-like"/>
</dbReference>
<dbReference type="AlphaFoldDB" id="A0A2Z5FX54"/>
<dbReference type="RefSeq" id="WP_114206928.1">
    <property type="nucleotide sequence ID" value="NZ_CP030840.1"/>
</dbReference>
<dbReference type="Pfam" id="PF04244">
    <property type="entry name" value="DPRP"/>
    <property type="match status" value="1"/>
</dbReference>
<name>A0A2Z5FX54_9BACT</name>
<evidence type="ECO:0000313" key="4">
    <source>
        <dbReference type="Proteomes" id="UP000253606"/>
    </source>
</evidence>
<organism evidence="3 4">
    <name type="scientific">Acidisarcina polymorpha</name>
    <dbReference type="NCBI Taxonomy" id="2211140"/>
    <lineage>
        <taxon>Bacteria</taxon>
        <taxon>Pseudomonadati</taxon>
        <taxon>Acidobacteriota</taxon>
        <taxon>Terriglobia</taxon>
        <taxon>Terriglobales</taxon>
        <taxon>Acidobacteriaceae</taxon>
        <taxon>Acidisarcina</taxon>
    </lineage>
</organism>
<feature type="domain" description="Cryptochrome/DNA photolyase FAD-binding" evidence="2">
    <location>
        <begin position="320"/>
        <end position="435"/>
    </location>
</feature>
<dbReference type="Gene3D" id="1.25.40.80">
    <property type="match status" value="1"/>
</dbReference>
<gene>
    <name evidence="3" type="ORF">ACPOL_2155</name>
</gene>
<evidence type="ECO:0000313" key="3">
    <source>
        <dbReference type="EMBL" id="AXC11479.1"/>
    </source>
</evidence>
<feature type="region of interest" description="Disordered" evidence="1">
    <location>
        <begin position="537"/>
        <end position="559"/>
    </location>
</feature>